<organism evidence="1">
    <name type="scientific">Arion vulgaris</name>
    <dbReference type="NCBI Taxonomy" id="1028688"/>
    <lineage>
        <taxon>Eukaryota</taxon>
        <taxon>Metazoa</taxon>
        <taxon>Spiralia</taxon>
        <taxon>Lophotrochozoa</taxon>
        <taxon>Mollusca</taxon>
        <taxon>Gastropoda</taxon>
        <taxon>Heterobranchia</taxon>
        <taxon>Euthyneura</taxon>
        <taxon>Panpulmonata</taxon>
        <taxon>Eupulmonata</taxon>
        <taxon>Stylommatophora</taxon>
        <taxon>Helicina</taxon>
        <taxon>Arionoidea</taxon>
        <taxon>Arionidae</taxon>
        <taxon>Arion</taxon>
    </lineage>
</organism>
<gene>
    <name evidence="1" type="primary">ORF47858</name>
</gene>
<proteinExistence type="predicted"/>
<dbReference type="AlphaFoldDB" id="A0A0B6Z5Y2"/>
<name>A0A0B6Z5Y2_9EUPU</name>
<reference evidence="1" key="1">
    <citation type="submission" date="2014-12" db="EMBL/GenBank/DDBJ databases">
        <title>Insight into the proteome of Arion vulgaris.</title>
        <authorList>
            <person name="Aradska J."/>
            <person name="Bulat T."/>
            <person name="Smidak R."/>
            <person name="Sarate P."/>
            <person name="Gangsoo J."/>
            <person name="Sialana F."/>
            <person name="Bilban M."/>
            <person name="Lubec G."/>
        </authorList>
    </citation>
    <scope>NUCLEOTIDE SEQUENCE</scope>
    <source>
        <tissue evidence="1">Skin</tissue>
    </source>
</reference>
<protein>
    <submittedName>
        <fullName evidence="1">Uncharacterized protein</fullName>
    </submittedName>
</protein>
<evidence type="ECO:0000313" key="1">
    <source>
        <dbReference type="EMBL" id="CEK63306.1"/>
    </source>
</evidence>
<dbReference type="EMBL" id="HACG01016441">
    <property type="protein sequence ID" value="CEK63306.1"/>
    <property type="molecule type" value="Transcribed_RNA"/>
</dbReference>
<feature type="non-terminal residue" evidence="1">
    <location>
        <position position="1"/>
    </location>
</feature>
<sequence length="61" mass="6795">CVVNQQSHTISVIIKVVLGATSKVVKDLIGGYNNKGHILYCDSFAFKSSFISRAEKCRWCM</sequence>
<accession>A0A0B6Z5Y2</accession>